<name>A0A0G4PYE5_PENC3</name>
<gene>
    <name evidence="1" type="ORF">PCAMFM013_S084g000007</name>
</gene>
<dbReference type="AlphaFoldDB" id="A0A0G4PYE5"/>
<evidence type="ECO:0000313" key="2">
    <source>
        <dbReference type="Proteomes" id="UP000053732"/>
    </source>
</evidence>
<protein>
    <submittedName>
        <fullName evidence="1">Str. FM013</fullName>
    </submittedName>
</protein>
<dbReference type="EMBL" id="HG793215">
    <property type="protein sequence ID" value="CRL31191.1"/>
    <property type="molecule type" value="Genomic_DNA"/>
</dbReference>
<dbReference type="Proteomes" id="UP000053732">
    <property type="component" value="Unassembled WGS sequence"/>
</dbReference>
<accession>A0A0G4PYE5</accession>
<reference evidence="1 2" key="1">
    <citation type="journal article" date="2014" name="Nat. Commun.">
        <title>Multiple recent horizontal transfers of a large genomic region in cheese making fungi.</title>
        <authorList>
            <person name="Cheeseman K."/>
            <person name="Ropars J."/>
            <person name="Renault P."/>
            <person name="Dupont J."/>
            <person name="Gouzy J."/>
            <person name="Branca A."/>
            <person name="Abraham A.L."/>
            <person name="Ceppi M."/>
            <person name="Conseiller E."/>
            <person name="Debuchy R."/>
            <person name="Malagnac F."/>
            <person name="Goarin A."/>
            <person name="Silar P."/>
            <person name="Lacoste S."/>
            <person name="Sallet E."/>
            <person name="Bensimon A."/>
            <person name="Giraud T."/>
            <person name="Brygoo Y."/>
        </authorList>
    </citation>
    <scope>NUCLEOTIDE SEQUENCE [LARGE SCALE GENOMIC DNA]</scope>
    <source>
        <strain evidence="2">FM 013</strain>
    </source>
</reference>
<proteinExistence type="predicted"/>
<keyword evidence="2" id="KW-1185">Reference proteome</keyword>
<evidence type="ECO:0000313" key="1">
    <source>
        <dbReference type="EMBL" id="CRL31191.1"/>
    </source>
</evidence>
<organism evidence="1 2">
    <name type="scientific">Penicillium camemberti (strain FM 013)</name>
    <dbReference type="NCBI Taxonomy" id="1429867"/>
    <lineage>
        <taxon>Eukaryota</taxon>
        <taxon>Fungi</taxon>
        <taxon>Dikarya</taxon>
        <taxon>Ascomycota</taxon>
        <taxon>Pezizomycotina</taxon>
        <taxon>Eurotiomycetes</taxon>
        <taxon>Eurotiomycetidae</taxon>
        <taxon>Eurotiales</taxon>
        <taxon>Aspergillaceae</taxon>
        <taxon>Penicillium</taxon>
    </lineage>
</organism>
<sequence length="136" mass="15221">MIATNKDFPWKWLVDGTEQLLPPRIQAAAYQPTFLDASACNELTRGITLDYEKNAEKFPDRPQKISRCRRGGLIFLPGDTPTGTNFMIIEPIFCSGKSTIGGVQVDMNHYYVILKACDVHVEDNGRLVTLAMSDIQ</sequence>